<dbReference type="PANTHER" id="PTHR35177">
    <property type="entry name" value="HYDROGENASE MATURATION FACTOR HYBG"/>
    <property type="match status" value="1"/>
</dbReference>
<dbReference type="EMBL" id="CP083239">
    <property type="protein sequence ID" value="UOK69951.1"/>
    <property type="molecule type" value="Genomic_DNA"/>
</dbReference>
<proteinExistence type="inferred from homology"/>
<dbReference type="KEGG" id="apol:K9D25_14560"/>
<evidence type="ECO:0000256" key="1">
    <source>
        <dbReference type="ARBA" id="ARBA00006018"/>
    </source>
</evidence>
<dbReference type="Proteomes" id="UP000831684">
    <property type="component" value="Chromosome"/>
</dbReference>
<accession>A0A9E7D5T1</accession>
<dbReference type="GO" id="GO:1902670">
    <property type="term" value="F:carbon dioxide binding"/>
    <property type="evidence" value="ECO:0007669"/>
    <property type="project" value="TreeGrafter"/>
</dbReference>
<dbReference type="GO" id="GO:0005506">
    <property type="term" value="F:iron ion binding"/>
    <property type="evidence" value="ECO:0007669"/>
    <property type="project" value="TreeGrafter"/>
</dbReference>
<dbReference type="Gene3D" id="2.30.30.140">
    <property type="match status" value="1"/>
</dbReference>
<dbReference type="NCBIfam" id="TIGR00074">
    <property type="entry name" value="hypC_hupF"/>
    <property type="match status" value="1"/>
</dbReference>
<name>A0A9E7D5T1_9HYPH</name>
<protein>
    <submittedName>
        <fullName evidence="2">HypC/HybG/HupF family hydrogenase formation chaperone</fullName>
    </submittedName>
</protein>
<evidence type="ECO:0000313" key="2">
    <source>
        <dbReference type="EMBL" id="UOK69951.1"/>
    </source>
</evidence>
<dbReference type="InterPro" id="IPR001109">
    <property type="entry name" value="Hydrogenase_HupF/HypC"/>
</dbReference>
<dbReference type="PRINTS" id="PR00445">
    <property type="entry name" value="HUPFHYPC"/>
</dbReference>
<dbReference type="PROSITE" id="PS01097">
    <property type="entry name" value="HUPF_HYPC"/>
    <property type="match status" value="1"/>
</dbReference>
<dbReference type="SUPFAM" id="SSF159127">
    <property type="entry name" value="HupF/HypC-like"/>
    <property type="match status" value="1"/>
</dbReference>
<sequence>MCLGIPMQILSVDGHAAQCRRGEEIELIDVSLLPEARPGDHVLTFLGTGRRRLDAEEAHLIAQALDAVAAALSGDAAAIDHAFADLVGREPTLPAHLAPFAASRPEPTS</sequence>
<dbReference type="Pfam" id="PF01455">
    <property type="entry name" value="HupF_HypC"/>
    <property type="match status" value="1"/>
</dbReference>
<comment type="similarity">
    <text evidence="1">Belongs to the HupF/HypC family.</text>
</comment>
<dbReference type="InterPro" id="IPR019812">
    <property type="entry name" value="Hydgase_assmbl_chp_CS"/>
</dbReference>
<dbReference type="PANTHER" id="PTHR35177:SF2">
    <property type="entry name" value="HYDROGENASE MATURATION FACTOR HYBG"/>
    <property type="match status" value="1"/>
</dbReference>
<gene>
    <name evidence="2" type="ORF">K9D25_14560</name>
</gene>
<evidence type="ECO:0000313" key="3">
    <source>
        <dbReference type="Proteomes" id="UP000831684"/>
    </source>
</evidence>
<dbReference type="RefSeq" id="WP_244376319.1">
    <property type="nucleotide sequence ID" value="NZ_CP083239.1"/>
</dbReference>
<dbReference type="GO" id="GO:0051604">
    <property type="term" value="P:protein maturation"/>
    <property type="evidence" value="ECO:0007669"/>
    <property type="project" value="TreeGrafter"/>
</dbReference>
<dbReference type="AlphaFoldDB" id="A0A9E7D5T1"/>
<organism evidence="2 3">
    <name type="scientific">Ancylobacter polymorphus</name>
    <dbReference type="NCBI Taxonomy" id="223390"/>
    <lineage>
        <taxon>Bacteria</taxon>
        <taxon>Pseudomonadati</taxon>
        <taxon>Pseudomonadota</taxon>
        <taxon>Alphaproteobacteria</taxon>
        <taxon>Hyphomicrobiales</taxon>
        <taxon>Xanthobacteraceae</taxon>
        <taxon>Ancylobacter</taxon>
    </lineage>
</organism>
<reference evidence="2" key="1">
    <citation type="submission" date="2021-09" db="EMBL/GenBank/DDBJ databases">
        <title>Network and meta-omics reveal the key degrader and cooperation patterns in an efficient 1,4-dioxane-degrading microbial community.</title>
        <authorList>
            <person name="Dai C."/>
        </authorList>
    </citation>
    <scope>NUCLEOTIDE SEQUENCE</scope>
    <source>
        <strain evidence="2">ZM13</strain>
    </source>
</reference>